<accession>M3B011</accession>
<sequence>MFFPTLSSRTTPSPPLSSSSSCSTDTYKLTPSTTAQCPQFVAYKIRPPQVSCVHKALSEIIPDFGDAECDARQDMDKSIRHDTQVLFATRDHPDTPQPQEAMLLSLGSGTTMQIFHIHAPACESSSWIKWCETTADVLGLQKIELPHTLFREDLAWMLRAHASSKCVKQEYMPDLSDEATDATGTQPHAGDTHLINRVERYIADIVFVFRKKV</sequence>
<feature type="compositionally biased region" description="Low complexity" evidence="1">
    <location>
        <begin position="1"/>
        <end position="24"/>
    </location>
</feature>
<dbReference type="HOGENOM" id="CLU_1295122_0_0_1"/>
<dbReference type="OrthoDB" id="3650201at2759"/>
<evidence type="ECO:0000313" key="3">
    <source>
        <dbReference type="Proteomes" id="UP000016931"/>
    </source>
</evidence>
<dbReference type="AlphaFoldDB" id="M3B011"/>
<keyword evidence="3" id="KW-1185">Reference proteome</keyword>
<dbReference type="GeneID" id="27897810"/>
<dbReference type="eggNOG" id="ENOG502TKS8">
    <property type="taxonomic scope" value="Eukaryota"/>
</dbReference>
<dbReference type="Proteomes" id="UP000016931">
    <property type="component" value="Unassembled WGS sequence"/>
</dbReference>
<name>M3B011_SPHMS</name>
<feature type="region of interest" description="Disordered" evidence="1">
    <location>
        <begin position="1"/>
        <end position="25"/>
    </location>
</feature>
<proteinExistence type="predicted"/>
<organism evidence="2 3">
    <name type="scientific">Sphaerulina musiva (strain SO2202)</name>
    <name type="common">Poplar stem canker fungus</name>
    <name type="synonym">Septoria musiva</name>
    <dbReference type="NCBI Taxonomy" id="692275"/>
    <lineage>
        <taxon>Eukaryota</taxon>
        <taxon>Fungi</taxon>
        <taxon>Dikarya</taxon>
        <taxon>Ascomycota</taxon>
        <taxon>Pezizomycotina</taxon>
        <taxon>Dothideomycetes</taxon>
        <taxon>Dothideomycetidae</taxon>
        <taxon>Mycosphaerellales</taxon>
        <taxon>Mycosphaerellaceae</taxon>
        <taxon>Sphaerulina</taxon>
    </lineage>
</organism>
<reference evidence="2 3" key="1">
    <citation type="journal article" date="2012" name="PLoS Pathog.">
        <title>Diverse lifestyles and strategies of plant pathogenesis encoded in the genomes of eighteen Dothideomycetes fungi.</title>
        <authorList>
            <person name="Ohm R.A."/>
            <person name="Feau N."/>
            <person name="Henrissat B."/>
            <person name="Schoch C.L."/>
            <person name="Horwitz B.A."/>
            <person name="Barry K.W."/>
            <person name="Condon B.J."/>
            <person name="Copeland A.C."/>
            <person name="Dhillon B."/>
            <person name="Glaser F."/>
            <person name="Hesse C.N."/>
            <person name="Kosti I."/>
            <person name="LaButti K."/>
            <person name="Lindquist E.A."/>
            <person name="Lucas S."/>
            <person name="Salamov A.A."/>
            <person name="Bradshaw R.E."/>
            <person name="Ciuffetti L."/>
            <person name="Hamelin R.C."/>
            <person name="Kema G.H.J."/>
            <person name="Lawrence C."/>
            <person name="Scott J.A."/>
            <person name="Spatafora J.W."/>
            <person name="Turgeon B.G."/>
            <person name="de Wit P.J.G.M."/>
            <person name="Zhong S."/>
            <person name="Goodwin S.B."/>
            <person name="Grigoriev I.V."/>
        </authorList>
    </citation>
    <scope>NUCLEOTIDE SEQUENCE [LARGE SCALE GENOMIC DNA]</scope>
    <source>
        <strain evidence="2 3">SO2202</strain>
    </source>
</reference>
<gene>
    <name evidence="2" type="ORF">SEPMUDRAFT_107183</name>
</gene>
<dbReference type="EMBL" id="KB456263">
    <property type="protein sequence ID" value="EMF13127.1"/>
    <property type="molecule type" value="Genomic_DNA"/>
</dbReference>
<dbReference type="RefSeq" id="XP_016761248.1">
    <property type="nucleotide sequence ID" value="XM_016900673.1"/>
</dbReference>
<evidence type="ECO:0000256" key="1">
    <source>
        <dbReference type="SAM" id="MobiDB-lite"/>
    </source>
</evidence>
<protein>
    <submittedName>
        <fullName evidence="2">Uncharacterized protein</fullName>
    </submittedName>
</protein>
<evidence type="ECO:0000313" key="2">
    <source>
        <dbReference type="EMBL" id="EMF13127.1"/>
    </source>
</evidence>